<organism evidence="7 8">
    <name type="scientific">Comamonas antarctica</name>
    <dbReference type="NCBI Taxonomy" id="2743470"/>
    <lineage>
        <taxon>Bacteria</taxon>
        <taxon>Pseudomonadati</taxon>
        <taxon>Pseudomonadota</taxon>
        <taxon>Betaproteobacteria</taxon>
        <taxon>Burkholderiales</taxon>
        <taxon>Comamonadaceae</taxon>
        <taxon>Comamonas</taxon>
    </lineage>
</organism>
<evidence type="ECO:0000256" key="6">
    <source>
        <dbReference type="SAM" id="Phobius"/>
    </source>
</evidence>
<dbReference type="RefSeq" id="WP_175503840.1">
    <property type="nucleotide sequence ID" value="NZ_CAURQT010000017.1"/>
</dbReference>
<keyword evidence="2" id="KW-1003">Cell membrane</keyword>
<feature type="transmembrane region" description="Helical" evidence="6">
    <location>
        <begin position="71"/>
        <end position="91"/>
    </location>
</feature>
<evidence type="ECO:0000256" key="3">
    <source>
        <dbReference type="ARBA" id="ARBA00022692"/>
    </source>
</evidence>
<dbReference type="AlphaFoldDB" id="A0A6N1X4M0"/>
<evidence type="ECO:0000313" key="7">
    <source>
        <dbReference type="EMBL" id="QKV52962.1"/>
    </source>
</evidence>
<evidence type="ECO:0000313" key="8">
    <source>
        <dbReference type="Proteomes" id="UP000509579"/>
    </source>
</evidence>
<name>A0A6N1X4M0_9BURK</name>
<comment type="subcellular location">
    <subcellularLocation>
        <location evidence="1">Cell membrane</location>
        <topology evidence="1">Multi-pass membrane protein</topology>
    </subcellularLocation>
</comment>
<dbReference type="GO" id="GO:0015171">
    <property type="term" value="F:amino acid transmembrane transporter activity"/>
    <property type="evidence" value="ECO:0007669"/>
    <property type="project" value="TreeGrafter"/>
</dbReference>
<keyword evidence="4 6" id="KW-1133">Transmembrane helix</keyword>
<dbReference type="KEGG" id="aant:HUK68_08715"/>
<evidence type="ECO:0000256" key="4">
    <source>
        <dbReference type="ARBA" id="ARBA00022989"/>
    </source>
</evidence>
<accession>A0A6N1X4M0</accession>
<feature type="transmembrane region" description="Helical" evidence="6">
    <location>
        <begin position="144"/>
        <end position="170"/>
    </location>
</feature>
<dbReference type="GO" id="GO:0033228">
    <property type="term" value="P:cysteine export across plasma membrane"/>
    <property type="evidence" value="ECO:0007669"/>
    <property type="project" value="TreeGrafter"/>
</dbReference>
<evidence type="ECO:0000256" key="5">
    <source>
        <dbReference type="ARBA" id="ARBA00023136"/>
    </source>
</evidence>
<sequence length="204" mass="22580">MNATVFYPLLMFTVVYSITPGPNNLLLAASGAAFGYRRSLPHMLGVSIGSALMLWVVGCGLCTAFDRVPQLHMALKYLGGAYMVWLAWDIARSGHAGHREARRPLRFWQGMALQWINPKTWVMAVGIAATYTPRDGYHAHLLQAGLLLALVSFPSISFWTLFGQCVACTLRSPAAVQRFNRWMACLLLLSLYPLGVEVWQGAYA</sequence>
<feature type="transmembrane region" description="Helical" evidence="6">
    <location>
        <begin position="182"/>
        <end position="202"/>
    </location>
</feature>
<evidence type="ECO:0000256" key="2">
    <source>
        <dbReference type="ARBA" id="ARBA00022475"/>
    </source>
</evidence>
<dbReference type="EMBL" id="CP054840">
    <property type="protein sequence ID" value="QKV52962.1"/>
    <property type="molecule type" value="Genomic_DNA"/>
</dbReference>
<dbReference type="PANTHER" id="PTHR30086">
    <property type="entry name" value="ARGININE EXPORTER PROTEIN ARGO"/>
    <property type="match status" value="1"/>
</dbReference>
<dbReference type="Proteomes" id="UP000509579">
    <property type="component" value="Chromosome"/>
</dbReference>
<dbReference type="GO" id="GO:0005886">
    <property type="term" value="C:plasma membrane"/>
    <property type="evidence" value="ECO:0007669"/>
    <property type="project" value="UniProtKB-SubCell"/>
</dbReference>
<keyword evidence="3 6" id="KW-0812">Transmembrane</keyword>
<keyword evidence="8" id="KW-1185">Reference proteome</keyword>
<reference evidence="7 8" key="1">
    <citation type="submission" date="2020-06" db="EMBL/GenBank/DDBJ databases">
        <title>Acidovorax antarctica sp. nov., isolated from Corinth ice sheet soil, Antarctic Fields Peninsula.</title>
        <authorList>
            <person name="Xu Q."/>
            <person name="Peng F."/>
        </authorList>
    </citation>
    <scope>NUCLEOTIDE SEQUENCE [LARGE SCALE GENOMIC DNA]</scope>
    <source>
        <strain evidence="7 8">16-35-5</strain>
    </source>
</reference>
<protein>
    <submittedName>
        <fullName evidence="7">LysE family translocator</fullName>
    </submittedName>
</protein>
<feature type="transmembrane region" description="Helical" evidence="6">
    <location>
        <begin position="6"/>
        <end position="36"/>
    </location>
</feature>
<dbReference type="PANTHER" id="PTHR30086:SF20">
    <property type="entry name" value="ARGININE EXPORTER PROTEIN ARGO-RELATED"/>
    <property type="match status" value="1"/>
</dbReference>
<evidence type="ECO:0000256" key="1">
    <source>
        <dbReference type="ARBA" id="ARBA00004651"/>
    </source>
</evidence>
<dbReference type="InterPro" id="IPR001123">
    <property type="entry name" value="LeuE-type"/>
</dbReference>
<gene>
    <name evidence="7" type="ORF">HUK68_08715</name>
</gene>
<proteinExistence type="predicted"/>
<feature type="transmembrane region" description="Helical" evidence="6">
    <location>
        <begin position="43"/>
        <end position="65"/>
    </location>
</feature>
<dbReference type="Pfam" id="PF01810">
    <property type="entry name" value="LysE"/>
    <property type="match status" value="1"/>
</dbReference>
<keyword evidence="5 6" id="KW-0472">Membrane</keyword>